<accession>A0A9D4F9T3</accession>
<sequence length="69" mass="8035">MYCRHEDTRVSVERNDEKVCHRCIGQSVIKAQPNITHCGYKRPVTDQCVHAIQKYGDKTNSHVNNRQTH</sequence>
<reference evidence="1" key="1">
    <citation type="journal article" date="2019" name="bioRxiv">
        <title>The Genome of the Zebra Mussel, Dreissena polymorpha: A Resource for Invasive Species Research.</title>
        <authorList>
            <person name="McCartney M.A."/>
            <person name="Auch B."/>
            <person name="Kono T."/>
            <person name="Mallez S."/>
            <person name="Zhang Y."/>
            <person name="Obille A."/>
            <person name="Becker A."/>
            <person name="Abrahante J.E."/>
            <person name="Garbe J."/>
            <person name="Badalamenti J.P."/>
            <person name="Herman A."/>
            <person name="Mangelson H."/>
            <person name="Liachko I."/>
            <person name="Sullivan S."/>
            <person name="Sone E.D."/>
            <person name="Koren S."/>
            <person name="Silverstein K.A.T."/>
            <person name="Beckman K.B."/>
            <person name="Gohl D.M."/>
        </authorList>
    </citation>
    <scope>NUCLEOTIDE SEQUENCE</scope>
    <source>
        <strain evidence="1">Duluth1</strain>
        <tissue evidence="1">Whole animal</tissue>
    </source>
</reference>
<dbReference type="AlphaFoldDB" id="A0A9D4F9T3"/>
<dbReference type="Proteomes" id="UP000828390">
    <property type="component" value="Unassembled WGS sequence"/>
</dbReference>
<gene>
    <name evidence="1" type="ORF">DPMN_146142</name>
</gene>
<reference evidence="1" key="2">
    <citation type="submission" date="2020-11" db="EMBL/GenBank/DDBJ databases">
        <authorList>
            <person name="McCartney M.A."/>
            <person name="Auch B."/>
            <person name="Kono T."/>
            <person name="Mallez S."/>
            <person name="Becker A."/>
            <person name="Gohl D.M."/>
            <person name="Silverstein K.A.T."/>
            <person name="Koren S."/>
            <person name="Bechman K.B."/>
            <person name="Herman A."/>
            <person name="Abrahante J.E."/>
            <person name="Garbe J."/>
        </authorList>
    </citation>
    <scope>NUCLEOTIDE SEQUENCE</scope>
    <source>
        <strain evidence="1">Duluth1</strain>
        <tissue evidence="1">Whole animal</tissue>
    </source>
</reference>
<protein>
    <submittedName>
        <fullName evidence="1">Uncharacterized protein</fullName>
    </submittedName>
</protein>
<keyword evidence="2" id="KW-1185">Reference proteome</keyword>
<evidence type="ECO:0000313" key="1">
    <source>
        <dbReference type="EMBL" id="KAH3792645.1"/>
    </source>
</evidence>
<comment type="caution">
    <text evidence="1">The sequence shown here is derived from an EMBL/GenBank/DDBJ whole genome shotgun (WGS) entry which is preliminary data.</text>
</comment>
<dbReference type="EMBL" id="JAIWYP010000007">
    <property type="protein sequence ID" value="KAH3792645.1"/>
    <property type="molecule type" value="Genomic_DNA"/>
</dbReference>
<evidence type="ECO:0000313" key="2">
    <source>
        <dbReference type="Proteomes" id="UP000828390"/>
    </source>
</evidence>
<name>A0A9D4F9T3_DREPO</name>
<organism evidence="1 2">
    <name type="scientific">Dreissena polymorpha</name>
    <name type="common">Zebra mussel</name>
    <name type="synonym">Mytilus polymorpha</name>
    <dbReference type="NCBI Taxonomy" id="45954"/>
    <lineage>
        <taxon>Eukaryota</taxon>
        <taxon>Metazoa</taxon>
        <taxon>Spiralia</taxon>
        <taxon>Lophotrochozoa</taxon>
        <taxon>Mollusca</taxon>
        <taxon>Bivalvia</taxon>
        <taxon>Autobranchia</taxon>
        <taxon>Heteroconchia</taxon>
        <taxon>Euheterodonta</taxon>
        <taxon>Imparidentia</taxon>
        <taxon>Neoheterodontei</taxon>
        <taxon>Myida</taxon>
        <taxon>Dreissenoidea</taxon>
        <taxon>Dreissenidae</taxon>
        <taxon>Dreissena</taxon>
    </lineage>
</organism>
<proteinExistence type="predicted"/>